<reference evidence="3 4" key="1">
    <citation type="submission" date="2024-07" db="EMBL/GenBank/DDBJ databases">
        <title>Draft sequence of the Neodothiora populina.</title>
        <authorList>
            <person name="Drown D.D."/>
            <person name="Schuette U.S."/>
            <person name="Buechlein A.B."/>
            <person name="Rusch D.R."/>
            <person name="Winton L.W."/>
            <person name="Adams G.A."/>
        </authorList>
    </citation>
    <scope>NUCLEOTIDE SEQUENCE [LARGE SCALE GENOMIC DNA]</scope>
    <source>
        <strain evidence="3 4">CPC 39397</strain>
    </source>
</reference>
<keyword evidence="2" id="KW-0472">Membrane</keyword>
<feature type="compositionally biased region" description="Acidic residues" evidence="1">
    <location>
        <begin position="296"/>
        <end position="321"/>
    </location>
</feature>
<comment type="caution">
    <text evidence="3">The sequence shown here is derived from an EMBL/GenBank/DDBJ whole genome shotgun (WGS) entry which is preliminary data.</text>
</comment>
<feature type="region of interest" description="Disordered" evidence="1">
    <location>
        <begin position="295"/>
        <end position="328"/>
    </location>
</feature>
<dbReference type="RefSeq" id="XP_069200385.1">
    <property type="nucleotide sequence ID" value="XM_069345294.1"/>
</dbReference>
<evidence type="ECO:0000313" key="4">
    <source>
        <dbReference type="Proteomes" id="UP001562354"/>
    </source>
</evidence>
<accession>A0ABR3PD71</accession>
<organism evidence="3 4">
    <name type="scientific">Neodothiora populina</name>
    <dbReference type="NCBI Taxonomy" id="2781224"/>
    <lineage>
        <taxon>Eukaryota</taxon>
        <taxon>Fungi</taxon>
        <taxon>Dikarya</taxon>
        <taxon>Ascomycota</taxon>
        <taxon>Pezizomycotina</taxon>
        <taxon>Dothideomycetes</taxon>
        <taxon>Dothideomycetidae</taxon>
        <taxon>Dothideales</taxon>
        <taxon>Dothioraceae</taxon>
        <taxon>Neodothiora</taxon>
    </lineage>
</organism>
<keyword evidence="2" id="KW-0812">Transmembrane</keyword>
<keyword evidence="4" id="KW-1185">Reference proteome</keyword>
<evidence type="ECO:0000313" key="3">
    <source>
        <dbReference type="EMBL" id="KAL1304110.1"/>
    </source>
</evidence>
<feature type="region of interest" description="Disordered" evidence="1">
    <location>
        <begin position="196"/>
        <end position="218"/>
    </location>
</feature>
<gene>
    <name evidence="3" type="ORF">AAFC00_000542</name>
</gene>
<keyword evidence="2" id="KW-1133">Transmembrane helix</keyword>
<feature type="transmembrane region" description="Helical" evidence="2">
    <location>
        <begin position="96"/>
        <end position="117"/>
    </location>
</feature>
<proteinExistence type="predicted"/>
<name>A0ABR3PD71_9PEZI</name>
<dbReference type="GeneID" id="95974245"/>
<feature type="compositionally biased region" description="Low complexity" evidence="1">
    <location>
        <begin position="196"/>
        <end position="211"/>
    </location>
</feature>
<evidence type="ECO:0000256" key="2">
    <source>
        <dbReference type="SAM" id="Phobius"/>
    </source>
</evidence>
<evidence type="ECO:0000256" key="1">
    <source>
        <dbReference type="SAM" id="MobiDB-lite"/>
    </source>
</evidence>
<protein>
    <submittedName>
        <fullName evidence="3">Uncharacterized protein</fullName>
    </submittedName>
</protein>
<dbReference type="Proteomes" id="UP001562354">
    <property type="component" value="Unassembled WGS sequence"/>
</dbReference>
<dbReference type="EMBL" id="JBFMKM010000009">
    <property type="protein sequence ID" value="KAL1304110.1"/>
    <property type="molecule type" value="Genomic_DNA"/>
</dbReference>
<sequence>MQQIQFGDGPSPQSSRPTSAYIAPSRVSSLYQYHNAPEVAPGHGLEYDDTSYLSSDKYTVSYGDRSRPPSSSYRPGYDNSNVKSPLIIFGMKIRTFVIVAVVMVLIIVGASVGGAVGGRDMHGGNIKGQLGDGASPNAAYTPSAPSQTSQAAAAAAAAAATPSDYCPSSNGTLYTSTTADSSSSFTTYCGFLSPLSGSSGSSSSSSSSSSSTAKTSTSMKVNTTTIAQAFVSTLNDCIDICAAMNYYASSSSKRSNSRSCSIAVFDPSATRPISGPGSEPKTTAEAAVVNCWIGSADDDVSGDDGQDDDDYDDDDDDEDEGDAARKSHLLSLLRPDVADGGVGDGAADGSSGLVIALLSSSLSSSSNSAT</sequence>